<feature type="region of interest" description="Disordered" evidence="1">
    <location>
        <begin position="627"/>
        <end position="685"/>
    </location>
</feature>
<name>A0A9P6D7G6_9AGAR</name>
<feature type="compositionally biased region" description="Polar residues" evidence="1">
    <location>
        <begin position="553"/>
        <end position="571"/>
    </location>
</feature>
<feature type="compositionally biased region" description="Low complexity" evidence="1">
    <location>
        <begin position="930"/>
        <end position="941"/>
    </location>
</feature>
<sequence>MTASLFRILHYSSGSLSHKQAQESTAHARQSTSAAGAGGAVAQALAEFGLRRRRSTGASGAEPVASGSTGNIEGGSATVTKNTKKAAKLTRMSTSGVAGVGGVSSSDMMPPADAAAYPGPHPASTAAATSLKRKGKGRADTVNDDTNDRFSTADRTILEELTASIRAREAQFKLKGVGHTVLGGGRSPGKKYHPYATDEVPYPRAYGKDVIDLDVWETLYFMDMTDSLSFHVFETPPTKVLEIGCGTGTWLLHGARTWKECHFVGLDIVPLHPDLRNVGSPDLASRITWVQHNFLEGLPFQNEEFDFVHIKRIALGVPENKWDLLFEEVARVMKPGARLEIIEEDLFFPGKKADDDDDDQATFVRDEKSFMMRRDSTSSDKRRTSLSTNGNDEADRETVRLEDVSEQSEVTSPPTPKSHNVQLLNGMDLERPASPSRTANVNGHPVSSQDHLSDHLKFAGGGRHHQRSHLVFPPARDASGSSLSSMAHDGVIPPHSRSTSRPILPPKPKDPYPEFTLGTSSAAVLGVMAYHDPFVDEIKKQRKQEAAARKNNAPMQGSQKTKPSPLLTTLMTKGPINPRDHTILEAIWEGMLEARFVNSTPTSVLQTYLEYHFTGIRTHPPLIYTFPPIPPKVEESDDEDEPPSAKLRVSGPSESDTDDARDAIVTRPKPKAKPRSNLSSNSVVSMTSSEEKRYLSMVSLVQRESPFVSFDNARTYAYSPAKNALFRANIDKRTTDKDSLSTSEPYIMPRMPNTTLHIDLNPLNMQLTLRAKEIVACSESMWEWVEELQNGPASDKERSGMATPWYVGGVDAMADSDVTRSIILDMTREDFDRLLCNFEWDMLDKACMGQALADRFNWHTFEGALLADRKAYNKACMDYDKWLEKDLKLKAAKDAYQCTQNQSHNPVSSLGGVLSPPDLSSHDVGQIARSSSNPESSSASLAPSIRTLMDDRSLMATLAAPSRTLPETASAGSGSGVVEAASMVSSIPSSQMLPQQMLSRAIRVFVAWKAM</sequence>
<dbReference type="Pfam" id="PF13649">
    <property type="entry name" value="Methyltransf_25"/>
    <property type="match status" value="1"/>
</dbReference>
<dbReference type="CDD" id="cd02440">
    <property type="entry name" value="AdoMet_MTases"/>
    <property type="match status" value="1"/>
</dbReference>
<feature type="compositionally biased region" description="Low complexity" evidence="1">
    <location>
        <begin position="676"/>
        <end position="685"/>
    </location>
</feature>
<protein>
    <recommendedName>
        <fullName evidence="2">Methyltransferase domain-containing protein</fullName>
    </recommendedName>
</protein>
<feature type="compositionally biased region" description="Basic and acidic residues" evidence="1">
    <location>
        <begin position="137"/>
        <end position="149"/>
    </location>
</feature>
<dbReference type="Gene3D" id="3.40.50.150">
    <property type="entry name" value="Vaccinia Virus protein VP39"/>
    <property type="match status" value="1"/>
</dbReference>
<proteinExistence type="predicted"/>
<feature type="compositionally biased region" description="Polar residues" evidence="1">
    <location>
        <begin position="407"/>
        <end position="423"/>
    </location>
</feature>
<dbReference type="InterPro" id="IPR029063">
    <property type="entry name" value="SAM-dependent_MTases_sf"/>
</dbReference>
<feature type="region of interest" description="Disordered" evidence="1">
    <location>
        <begin position="367"/>
        <end position="451"/>
    </location>
</feature>
<feature type="region of interest" description="Disordered" evidence="1">
    <location>
        <begin position="541"/>
        <end position="574"/>
    </location>
</feature>
<feature type="domain" description="Methyltransferase" evidence="2">
    <location>
        <begin position="240"/>
        <end position="336"/>
    </location>
</feature>
<dbReference type="PANTHER" id="PTHR43591">
    <property type="entry name" value="METHYLTRANSFERASE"/>
    <property type="match status" value="1"/>
</dbReference>
<dbReference type="Proteomes" id="UP000807469">
    <property type="component" value="Unassembled WGS sequence"/>
</dbReference>
<gene>
    <name evidence="3" type="ORF">BDN70DRAFT_459133</name>
</gene>
<feature type="region of interest" description="Disordered" evidence="1">
    <location>
        <begin position="473"/>
        <end position="508"/>
    </location>
</feature>
<dbReference type="InterPro" id="IPR041698">
    <property type="entry name" value="Methyltransf_25"/>
</dbReference>
<feature type="region of interest" description="Disordered" evidence="1">
    <location>
        <begin position="901"/>
        <end position="941"/>
    </location>
</feature>
<evidence type="ECO:0000313" key="3">
    <source>
        <dbReference type="EMBL" id="KAF9485800.1"/>
    </source>
</evidence>
<reference evidence="3" key="1">
    <citation type="submission" date="2020-11" db="EMBL/GenBank/DDBJ databases">
        <authorList>
            <consortium name="DOE Joint Genome Institute"/>
            <person name="Ahrendt S."/>
            <person name="Riley R."/>
            <person name="Andreopoulos W."/>
            <person name="Labutti K."/>
            <person name="Pangilinan J."/>
            <person name="Ruiz-Duenas F.J."/>
            <person name="Barrasa J.M."/>
            <person name="Sanchez-Garcia M."/>
            <person name="Camarero S."/>
            <person name="Miyauchi S."/>
            <person name="Serrano A."/>
            <person name="Linde D."/>
            <person name="Babiker R."/>
            <person name="Drula E."/>
            <person name="Ayuso-Fernandez I."/>
            <person name="Pacheco R."/>
            <person name="Padilla G."/>
            <person name="Ferreira P."/>
            <person name="Barriuso J."/>
            <person name="Kellner H."/>
            <person name="Castanera R."/>
            <person name="Alfaro M."/>
            <person name="Ramirez L."/>
            <person name="Pisabarro A.G."/>
            <person name="Kuo A."/>
            <person name="Tritt A."/>
            <person name="Lipzen A."/>
            <person name="He G."/>
            <person name="Yan M."/>
            <person name="Ng V."/>
            <person name="Cullen D."/>
            <person name="Martin F."/>
            <person name="Rosso M.-N."/>
            <person name="Henrissat B."/>
            <person name="Hibbett D."/>
            <person name="Martinez A.T."/>
            <person name="Grigoriev I.V."/>
        </authorList>
    </citation>
    <scope>NUCLEOTIDE SEQUENCE</scope>
    <source>
        <strain evidence="3">CIRM-BRFM 674</strain>
    </source>
</reference>
<feature type="compositionally biased region" description="Basic and acidic residues" evidence="1">
    <location>
        <begin position="367"/>
        <end position="383"/>
    </location>
</feature>
<feature type="region of interest" description="Disordered" evidence="1">
    <location>
        <begin position="111"/>
        <end position="149"/>
    </location>
</feature>
<dbReference type="PANTHER" id="PTHR43591:SF24">
    <property type="entry name" value="2-METHOXY-6-POLYPRENYL-1,4-BENZOQUINOL METHYLASE, MITOCHONDRIAL"/>
    <property type="match status" value="1"/>
</dbReference>
<dbReference type="AlphaFoldDB" id="A0A9P6D7G6"/>
<feature type="region of interest" description="Disordered" evidence="1">
    <location>
        <begin position="54"/>
        <end position="90"/>
    </location>
</feature>
<comment type="caution">
    <text evidence="3">The sequence shown here is derived from an EMBL/GenBank/DDBJ whole genome shotgun (WGS) entry which is preliminary data.</text>
</comment>
<dbReference type="EMBL" id="MU155133">
    <property type="protein sequence ID" value="KAF9485800.1"/>
    <property type="molecule type" value="Genomic_DNA"/>
</dbReference>
<accession>A0A9P6D7G6</accession>
<evidence type="ECO:0000256" key="1">
    <source>
        <dbReference type="SAM" id="MobiDB-lite"/>
    </source>
</evidence>
<dbReference type="SUPFAM" id="SSF53335">
    <property type="entry name" value="S-adenosyl-L-methionine-dependent methyltransferases"/>
    <property type="match status" value="1"/>
</dbReference>
<evidence type="ECO:0000259" key="2">
    <source>
        <dbReference type="Pfam" id="PF13649"/>
    </source>
</evidence>
<feature type="compositionally biased region" description="Polar residues" evidence="1">
    <location>
        <begin position="435"/>
        <end position="450"/>
    </location>
</feature>
<dbReference type="GO" id="GO:0008168">
    <property type="term" value="F:methyltransferase activity"/>
    <property type="evidence" value="ECO:0007669"/>
    <property type="project" value="TreeGrafter"/>
</dbReference>
<dbReference type="OrthoDB" id="2013972at2759"/>
<organism evidence="3 4">
    <name type="scientific">Pholiota conissans</name>
    <dbReference type="NCBI Taxonomy" id="109636"/>
    <lineage>
        <taxon>Eukaryota</taxon>
        <taxon>Fungi</taxon>
        <taxon>Dikarya</taxon>
        <taxon>Basidiomycota</taxon>
        <taxon>Agaricomycotina</taxon>
        <taxon>Agaricomycetes</taxon>
        <taxon>Agaricomycetidae</taxon>
        <taxon>Agaricales</taxon>
        <taxon>Agaricineae</taxon>
        <taxon>Strophariaceae</taxon>
        <taxon>Pholiota</taxon>
    </lineage>
</organism>
<evidence type="ECO:0000313" key="4">
    <source>
        <dbReference type="Proteomes" id="UP000807469"/>
    </source>
</evidence>
<keyword evidence="4" id="KW-1185">Reference proteome</keyword>